<proteinExistence type="predicted"/>
<dbReference type="EMBL" id="CP017111">
    <property type="protein sequence ID" value="AOO64253.1"/>
    <property type="molecule type" value="Genomic_DNA"/>
</dbReference>
<gene>
    <name evidence="2" type="ORF">SHALO_0457</name>
</gene>
<dbReference type="GO" id="GO:0003723">
    <property type="term" value="F:RNA binding"/>
    <property type="evidence" value="ECO:0007669"/>
    <property type="project" value="InterPro"/>
</dbReference>
<keyword evidence="1" id="KW-0677">Repeat</keyword>
<sequence>MAKQKFGREIIQRVIEKNQTKKREIAQLTLKIDAKLDIALTKLSSALNISKNRLIEDILMESGIIQEVEENYYE</sequence>
<protein>
    <submittedName>
        <fullName evidence="2">Uncharacterized protein</fullName>
    </submittedName>
</protein>
<accession>A0A1D7TGY4</accession>
<name>A0A1D7TGY4_9BACT</name>
<reference evidence="3" key="1">
    <citation type="submission" date="2016-08" db="EMBL/GenBank/DDBJ databases">
        <title>Complete genome sequence of the organohalide-respiring Epsilonproteobacterium Sulfurospirillum halorespirans.</title>
        <authorList>
            <person name="Goris T."/>
            <person name="Zimmermann J."/>
            <person name="Schenz B."/>
            <person name="Lemos M."/>
            <person name="Hackermueller J."/>
            <person name="Diekert G."/>
        </authorList>
    </citation>
    <scope>NUCLEOTIDE SEQUENCE [LARGE SCALE GENOMIC DNA]</scope>
    <source>
        <strain>DSM 13726</strain>
        <strain evidence="3">PCE-M2</strain>
    </source>
</reference>
<dbReference type="AlphaFoldDB" id="A0A1D7TGY4"/>
<evidence type="ECO:0000313" key="3">
    <source>
        <dbReference type="Proteomes" id="UP000094609"/>
    </source>
</evidence>
<dbReference type="KEGG" id="shal:SHALO_0457"/>
<organism evidence="2 3">
    <name type="scientific">Sulfurospirillum halorespirans DSM 13726</name>
    <dbReference type="NCBI Taxonomy" id="1193502"/>
    <lineage>
        <taxon>Bacteria</taxon>
        <taxon>Pseudomonadati</taxon>
        <taxon>Campylobacterota</taxon>
        <taxon>Epsilonproteobacteria</taxon>
        <taxon>Campylobacterales</taxon>
        <taxon>Sulfurospirillaceae</taxon>
        <taxon>Sulfurospirillum</taxon>
    </lineage>
</organism>
<dbReference type="STRING" id="1193502.SHALO_0457"/>
<dbReference type="PROSITE" id="PS50302">
    <property type="entry name" value="PUM"/>
    <property type="match status" value="1"/>
</dbReference>
<dbReference type="InterPro" id="IPR001313">
    <property type="entry name" value="Pumilio_RNA-bd_rpt"/>
</dbReference>
<evidence type="ECO:0000313" key="2">
    <source>
        <dbReference type="EMBL" id="AOO64253.1"/>
    </source>
</evidence>
<dbReference type="RefSeq" id="WP_025343654.1">
    <property type="nucleotide sequence ID" value="NZ_CP017111.1"/>
</dbReference>
<dbReference type="Proteomes" id="UP000094609">
    <property type="component" value="Chromosome"/>
</dbReference>
<keyword evidence="3" id="KW-1185">Reference proteome</keyword>
<evidence type="ECO:0000256" key="1">
    <source>
        <dbReference type="ARBA" id="ARBA00022737"/>
    </source>
</evidence>
<dbReference type="PATRIC" id="fig|1193502.14.peg.471"/>